<dbReference type="InterPro" id="IPR002018">
    <property type="entry name" value="CarbesteraseB"/>
</dbReference>
<gene>
    <name evidence="6" type="ORF">DFR68_1133</name>
</gene>
<reference evidence="6 7" key="1">
    <citation type="submission" date="2018-07" db="EMBL/GenBank/DDBJ databases">
        <title>Genomic Encyclopedia of Type Strains, Phase IV (KMG-IV): sequencing the most valuable type-strain genomes for metagenomic binning, comparative biology and taxonomic classification.</title>
        <authorList>
            <person name="Goeker M."/>
        </authorList>
    </citation>
    <scope>NUCLEOTIDE SEQUENCE [LARGE SCALE GENOMIC DNA]</scope>
    <source>
        <strain evidence="6 7">DSM 44952</strain>
    </source>
</reference>
<feature type="domain" description="Carboxylesterase type B" evidence="5">
    <location>
        <begin position="5"/>
        <end position="494"/>
    </location>
</feature>
<dbReference type="InterPro" id="IPR019819">
    <property type="entry name" value="Carboxylesterase_B_CS"/>
</dbReference>
<evidence type="ECO:0000256" key="1">
    <source>
        <dbReference type="ARBA" id="ARBA00005964"/>
    </source>
</evidence>
<protein>
    <recommendedName>
        <fullName evidence="4">Carboxylic ester hydrolase</fullName>
        <ecNumber evidence="4">3.1.1.-</ecNumber>
    </recommendedName>
</protein>
<dbReference type="RefSeq" id="WP_068019826.1">
    <property type="nucleotide sequence ID" value="NZ_QQAZ01000013.1"/>
</dbReference>
<dbReference type="PANTHER" id="PTHR11559">
    <property type="entry name" value="CARBOXYLESTERASE"/>
    <property type="match status" value="1"/>
</dbReference>
<dbReference type="InterPro" id="IPR050309">
    <property type="entry name" value="Type-B_Carboxylest/Lipase"/>
</dbReference>
<evidence type="ECO:0000259" key="5">
    <source>
        <dbReference type="Pfam" id="PF00135"/>
    </source>
</evidence>
<dbReference type="AlphaFoldDB" id="A0A370GRW4"/>
<accession>A0A370GRW4</accession>
<keyword evidence="7" id="KW-1185">Reference proteome</keyword>
<dbReference type="EMBL" id="QQAZ01000013">
    <property type="protein sequence ID" value="RDI45234.1"/>
    <property type="molecule type" value="Genomic_DNA"/>
</dbReference>
<feature type="active site" description="Charge relay system" evidence="3">
    <location>
        <position position="424"/>
    </location>
</feature>
<dbReference type="Pfam" id="PF00135">
    <property type="entry name" value="COesterase"/>
    <property type="match status" value="1"/>
</dbReference>
<dbReference type="SUPFAM" id="SSF53474">
    <property type="entry name" value="alpha/beta-Hydrolases"/>
    <property type="match status" value="1"/>
</dbReference>
<dbReference type="InterPro" id="IPR029058">
    <property type="entry name" value="AB_hydrolase_fold"/>
</dbReference>
<organism evidence="6 7">
    <name type="scientific">Nocardia mexicana</name>
    <dbReference type="NCBI Taxonomy" id="279262"/>
    <lineage>
        <taxon>Bacteria</taxon>
        <taxon>Bacillati</taxon>
        <taxon>Actinomycetota</taxon>
        <taxon>Actinomycetes</taxon>
        <taxon>Mycobacteriales</taxon>
        <taxon>Nocardiaceae</taxon>
        <taxon>Nocardia</taxon>
    </lineage>
</organism>
<comment type="similarity">
    <text evidence="1 4">Belongs to the type-B carboxylesterase/lipase family.</text>
</comment>
<dbReference type="Gene3D" id="3.40.50.1820">
    <property type="entry name" value="alpha/beta hydrolase"/>
    <property type="match status" value="1"/>
</dbReference>
<dbReference type="PRINTS" id="PR00878">
    <property type="entry name" value="CHOLNESTRASE"/>
</dbReference>
<proteinExistence type="inferred from homology"/>
<comment type="caution">
    <text evidence="6">The sequence shown here is derived from an EMBL/GenBank/DDBJ whole genome shotgun (WGS) entry which is preliminary data.</text>
</comment>
<dbReference type="PROSITE" id="PS00122">
    <property type="entry name" value="CARBOXYLESTERASE_B_1"/>
    <property type="match status" value="1"/>
</dbReference>
<dbReference type="EC" id="3.1.1.-" evidence="4"/>
<evidence type="ECO:0000256" key="2">
    <source>
        <dbReference type="ARBA" id="ARBA00022801"/>
    </source>
</evidence>
<keyword evidence="2 4" id="KW-0378">Hydrolase</keyword>
<evidence type="ECO:0000313" key="7">
    <source>
        <dbReference type="Proteomes" id="UP000255355"/>
    </source>
</evidence>
<name>A0A370GRW4_9NOCA</name>
<dbReference type="STRING" id="1210089.GCA_001613165_03027"/>
<sequence>MSTESVIVSTTYGKLEGESCNGVNVFRGVPYAAPPVGELRWRAPQPVQPWDGVRSARAFGPVSPQHPLPPSEIHTGILDVPGRHSEDCLYLNVWTPGLDDAKRPVLFWIHSGGLEYGSGSQPLYDGTTLAATRDVVVVTINYRLGALGYLRLTDLTGGGIPSTGNEGRMDEIAALTWVRDNIAAFGGDPDNVTIFGQSAGSIEVAALLSITPAKGLFRRAVLHSTATHSSQTIDNANRMSELFLDILGVDPRDTDALRAVEPSRLVQASTDLLARMKQEDPNSGRMHFNPVVDGDFLPMRPYDAVRGGAADDISIMVGTTLDETRLALGSEPPLQLNYAQALAACRVFLGDEAERMMAAYTDLRTRRGQPASPTDVMFALETDRVLRYPSIKLSEALDERRRPGYQFIFTYESPAMGGRLGAAHALELGFLFGTYTDEKAKVFNGEGPVADRLAERMQDAWTSFAATGDPSCASIGHWPTYGAARETMLIGDDWDVAKAPYEEERLLWEEFPGDARIGLM</sequence>
<feature type="active site" description="Charge relay system" evidence="3">
    <location>
        <position position="323"/>
    </location>
</feature>
<dbReference type="InterPro" id="IPR000997">
    <property type="entry name" value="Cholinesterase"/>
</dbReference>
<feature type="active site" description="Acyl-ester intermediate" evidence="3">
    <location>
        <position position="198"/>
    </location>
</feature>
<dbReference type="GO" id="GO:0004104">
    <property type="term" value="F:cholinesterase activity"/>
    <property type="evidence" value="ECO:0007669"/>
    <property type="project" value="InterPro"/>
</dbReference>
<dbReference type="Proteomes" id="UP000255355">
    <property type="component" value="Unassembled WGS sequence"/>
</dbReference>
<evidence type="ECO:0000313" key="6">
    <source>
        <dbReference type="EMBL" id="RDI45234.1"/>
    </source>
</evidence>
<evidence type="ECO:0000256" key="4">
    <source>
        <dbReference type="RuleBase" id="RU361235"/>
    </source>
</evidence>
<dbReference type="PROSITE" id="PS00941">
    <property type="entry name" value="CARBOXYLESTERASE_B_2"/>
    <property type="match status" value="1"/>
</dbReference>
<dbReference type="InterPro" id="IPR019826">
    <property type="entry name" value="Carboxylesterase_B_AS"/>
</dbReference>
<evidence type="ECO:0000256" key="3">
    <source>
        <dbReference type="PIRSR" id="PIRSR600997-1"/>
    </source>
</evidence>